<reference evidence="3 4" key="1">
    <citation type="submission" date="2024-02" db="EMBL/GenBank/DDBJ databases">
        <title>Discinaceae phylogenomics.</title>
        <authorList>
            <person name="Dirks A.C."/>
            <person name="James T.Y."/>
        </authorList>
    </citation>
    <scope>NUCLEOTIDE SEQUENCE [LARGE SCALE GENOMIC DNA]</scope>
    <source>
        <strain evidence="3 4">ACD0624</strain>
    </source>
</reference>
<proteinExistence type="predicted"/>
<feature type="region of interest" description="Disordered" evidence="2">
    <location>
        <begin position="1"/>
        <end position="76"/>
    </location>
</feature>
<feature type="coiled-coil region" evidence="1">
    <location>
        <begin position="111"/>
        <end position="138"/>
    </location>
</feature>
<name>A0ABR3GB64_9PEZI</name>
<keyword evidence="1" id="KW-0175">Coiled coil</keyword>
<organism evidence="3 4">
    <name type="scientific">Discina gigas</name>
    <dbReference type="NCBI Taxonomy" id="1032678"/>
    <lineage>
        <taxon>Eukaryota</taxon>
        <taxon>Fungi</taxon>
        <taxon>Dikarya</taxon>
        <taxon>Ascomycota</taxon>
        <taxon>Pezizomycotina</taxon>
        <taxon>Pezizomycetes</taxon>
        <taxon>Pezizales</taxon>
        <taxon>Discinaceae</taxon>
        <taxon>Discina</taxon>
    </lineage>
</organism>
<sequence>MPPKGKKPIIKASPLVTGKPSSSNPSFVDRPQQNPSVAHPLAPLFTHSTPDRGFSPSKRSRADTITPPPAPAAPSQTNLDIVAEELILQGVVLKGTAGILHIFLVWCEPLMSKQRKEIEALKAEIETLRLEIEVILETMLITQDEQEAAKETKPAPCHE</sequence>
<keyword evidence="4" id="KW-1185">Reference proteome</keyword>
<comment type="caution">
    <text evidence="3">The sequence shown here is derived from an EMBL/GenBank/DDBJ whole genome shotgun (WGS) entry which is preliminary data.</text>
</comment>
<evidence type="ECO:0000313" key="4">
    <source>
        <dbReference type="Proteomes" id="UP001447188"/>
    </source>
</evidence>
<evidence type="ECO:0000313" key="3">
    <source>
        <dbReference type="EMBL" id="KAL0633010.1"/>
    </source>
</evidence>
<protein>
    <submittedName>
        <fullName evidence="3">Uncharacterized protein</fullName>
    </submittedName>
</protein>
<evidence type="ECO:0000256" key="2">
    <source>
        <dbReference type="SAM" id="MobiDB-lite"/>
    </source>
</evidence>
<gene>
    <name evidence="3" type="ORF">Q9L58_008116</name>
</gene>
<evidence type="ECO:0000256" key="1">
    <source>
        <dbReference type="SAM" id="Coils"/>
    </source>
</evidence>
<dbReference type="EMBL" id="JBBBZM010000141">
    <property type="protein sequence ID" value="KAL0633010.1"/>
    <property type="molecule type" value="Genomic_DNA"/>
</dbReference>
<accession>A0ABR3GB64</accession>
<dbReference type="Proteomes" id="UP001447188">
    <property type="component" value="Unassembled WGS sequence"/>
</dbReference>
<feature type="compositionally biased region" description="Polar residues" evidence="2">
    <location>
        <begin position="19"/>
        <end position="36"/>
    </location>
</feature>